<dbReference type="Gene3D" id="3.30.70.270">
    <property type="match status" value="1"/>
</dbReference>
<protein>
    <submittedName>
        <fullName evidence="3">Reverse transcriptase domain-containing protein</fullName>
    </submittedName>
</protein>
<dbReference type="Pfam" id="PF00078">
    <property type="entry name" value="RVT_1"/>
    <property type="match status" value="1"/>
</dbReference>
<organism evidence="3 4">
    <name type="scientific">Tanacetum coccineum</name>
    <dbReference type="NCBI Taxonomy" id="301880"/>
    <lineage>
        <taxon>Eukaryota</taxon>
        <taxon>Viridiplantae</taxon>
        <taxon>Streptophyta</taxon>
        <taxon>Embryophyta</taxon>
        <taxon>Tracheophyta</taxon>
        <taxon>Spermatophyta</taxon>
        <taxon>Magnoliopsida</taxon>
        <taxon>eudicotyledons</taxon>
        <taxon>Gunneridae</taxon>
        <taxon>Pentapetalae</taxon>
        <taxon>asterids</taxon>
        <taxon>campanulids</taxon>
        <taxon>Asterales</taxon>
        <taxon>Asteraceae</taxon>
        <taxon>Asteroideae</taxon>
        <taxon>Anthemideae</taxon>
        <taxon>Anthemidinae</taxon>
        <taxon>Tanacetum</taxon>
    </lineage>
</organism>
<proteinExistence type="predicted"/>
<reference evidence="3" key="2">
    <citation type="submission" date="2022-01" db="EMBL/GenBank/DDBJ databases">
        <authorList>
            <person name="Yamashiro T."/>
            <person name="Shiraishi A."/>
            <person name="Satake H."/>
            <person name="Nakayama K."/>
        </authorList>
    </citation>
    <scope>NUCLEOTIDE SEQUENCE</scope>
</reference>
<keyword evidence="3" id="KW-0548">Nucleotidyltransferase</keyword>
<comment type="caution">
    <text evidence="3">The sequence shown here is derived from an EMBL/GenBank/DDBJ whole genome shotgun (WGS) entry which is preliminary data.</text>
</comment>
<dbReference type="GO" id="GO:0003964">
    <property type="term" value="F:RNA-directed DNA polymerase activity"/>
    <property type="evidence" value="ECO:0007669"/>
    <property type="project" value="UniProtKB-KW"/>
</dbReference>
<reference evidence="3" key="1">
    <citation type="journal article" date="2022" name="Int. J. Mol. Sci.">
        <title>Draft Genome of Tanacetum Coccineum: Genomic Comparison of Closely Related Tanacetum-Family Plants.</title>
        <authorList>
            <person name="Yamashiro T."/>
            <person name="Shiraishi A."/>
            <person name="Nakayama K."/>
            <person name="Satake H."/>
        </authorList>
    </citation>
    <scope>NUCLEOTIDE SEQUENCE</scope>
</reference>
<dbReference type="SUPFAM" id="SSF56672">
    <property type="entry name" value="DNA/RNA polymerases"/>
    <property type="match status" value="1"/>
</dbReference>
<feature type="region of interest" description="Disordered" evidence="1">
    <location>
        <begin position="1"/>
        <end position="57"/>
    </location>
</feature>
<evidence type="ECO:0000256" key="1">
    <source>
        <dbReference type="SAM" id="MobiDB-lite"/>
    </source>
</evidence>
<dbReference type="InterPro" id="IPR043128">
    <property type="entry name" value="Rev_trsase/Diguanyl_cyclase"/>
</dbReference>
<name>A0ABQ5C053_9ASTR</name>
<keyword evidence="3" id="KW-0808">Transferase</keyword>
<keyword evidence="4" id="KW-1185">Reference proteome</keyword>
<dbReference type="InterPro" id="IPR000477">
    <property type="entry name" value="RT_dom"/>
</dbReference>
<evidence type="ECO:0000259" key="2">
    <source>
        <dbReference type="Pfam" id="PF00078"/>
    </source>
</evidence>
<accession>A0ABQ5C053</accession>
<dbReference type="InterPro" id="IPR053134">
    <property type="entry name" value="RNA-dir_DNA_polymerase"/>
</dbReference>
<feature type="domain" description="Reverse transcriptase" evidence="2">
    <location>
        <begin position="405"/>
        <end position="561"/>
    </location>
</feature>
<dbReference type="PANTHER" id="PTHR24559">
    <property type="entry name" value="TRANSPOSON TY3-I GAG-POL POLYPROTEIN"/>
    <property type="match status" value="1"/>
</dbReference>
<dbReference type="CDD" id="cd01647">
    <property type="entry name" value="RT_LTR"/>
    <property type="match status" value="1"/>
</dbReference>
<dbReference type="Gene3D" id="3.10.10.10">
    <property type="entry name" value="HIV Type 1 Reverse Transcriptase, subunit A, domain 1"/>
    <property type="match status" value="1"/>
</dbReference>
<evidence type="ECO:0000313" key="3">
    <source>
        <dbReference type="EMBL" id="GJT19457.1"/>
    </source>
</evidence>
<sequence>MKAITTRSGISYDGPPIPHLPNGWDGNGNRAPIDEPVVAPKPKPFIPYPSRANKQKLREKDDNLASKFVEIFRELHFELSFADALLHMPKFASMFKSLLNNKEKLFDLAKTPGKVHFPADLRSRDLLLESSGSLNCGYSYNDAESVNRIDVIDVSCEEYAQEVLGFSDSSTSGNPTPSLDPILSTSFPSLTPFEGGDFILEEIEACLTNDSIPPGIDDADFDPEGDLLLLEKLLNDDPSSPLPPKELHFEEIKTIKSSIDDPLELELKDLPSHLEYAFLEGTDKLPVIISKELKDEEKAALLKVLKSHKRAIAWKISDIKGIDPSFCTHKILMEDDFKPAVQHQRRVNLKIHEVIKKEVIKLLDAGLIYPISDSPWVSLVHCVPKKGGMTVVENEDNELIPTRLVTGWRVCIDYQSLNVRLIGHFPLLSMEPKMLERLAGNKYYCFLDGFSGYFQIPIDPQDQEKTTFTCPYGTFAYRRMPFGLCNAPGTFQRCMMAIFHDMIEETMEVFMDDFSVFGDSFSLCLSHLDKMLKRCEDTNLVLNWEKCHFMVKEGIVLGHKISKSGIEVDKAKVDVIAKLPHPTKVDVIAKLPHLTSIKGVRSFLGHVGFYRR</sequence>
<evidence type="ECO:0000313" key="4">
    <source>
        <dbReference type="Proteomes" id="UP001151760"/>
    </source>
</evidence>
<dbReference type="Proteomes" id="UP001151760">
    <property type="component" value="Unassembled WGS sequence"/>
</dbReference>
<dbReference type="InterPro" id="IPR043502">
    <property type="entry name" value="DNA/RNA_pol_sf"/>
</dbReference>
<gene>
    <name evidence="3" type="ORF">Tco_0878163</name>
</gene>
<dbReference type="EMBL" id="BQNB010013719">
    <property type="protein sequence ID" value="GJT19457.1"/>
    <property type="molecule type" value="Genomic_DNA"/>
</dbReference>
<keyword evidence="3" id="KW-0695">RNA-directed DNA polymerase</keyword>
<dbReference type="PANTHER" id="PTHR24559:SF444">
    <property type="entry name" value="REVERSE TRANSCRIPTASE DOMAIN-CONTAINING PROTEIN"/>
    <property type="match status" value="1"/>
</dbReference>